<keyword evidence="2" id="KW-1185">Reference proteome</keyword>
<name>A0A7W9GV06_9ACTN</name>
<dbReference type="Gene3D" id="3.20.20.80">
    <property type="entry name" value="Glycosidases"/>
    <property type="match status" value="1"/>
</dbReference>
<dbReference type="SUPFAM" id="SSF51445">
    <property type="entry name" value="(Trans)glycosidases"/>
    <property type="match status" value="1"/>
</dbReference>
<dbReference type="RefSeq" id="WP_184826233.1">
    <property type="nucleotide sequence ID" value="NZ_JACHMM010000001.1"/>
</dbReference>
<gene>
    <name evidence="1" type="ORF">HD601_004859</name>
</gene>
<evidence type="ECO:0000313" key="2">
    <source>
        <dbReference type="Proteomes" id="UP000542813"/>
    </source>
</evidence>
<evidence type="ECO:0000313" key="1">
    <source>
        <dbReference type="EMBL" id="MBB5790284.1"/>
    </source>
</evidence>
<evidence type="ECO:0008006" key="3">
    <source>
        <dbReference type="Google" id="ProtNLM"/>
    </source>
</evidence>
<sequence length="341" mass="37101">MRCKGMTYDTGFIRNGGTSVETFDPARVRRELAIIRDDLHCTAVQLVGGDSERLELAARWAAELGLEVWFSPYPLELTTEEMLALFADCAERAERVRASGADVVFVTGVELSLMNQGFVAGDSTDERVAGLLGDPEGRAERLAGVQRRLGGFLREAVATVRKHFGGKVTYAAIPFEGVDWDLFDVVTLELIRSAEVADRFRDGVRSLAAQPKPVAVTGFGTATWRGAGDVAPRSMEIIENDPDTGVPLRLTGDHERDETGQAAYLSELLEIFDSEGVDSAFVFLFALHNLPHRPDGPAREDLDLASLGIVKVLEGRNGTTYPDLPWEPKAAFAAVADSYSP</sequence>
<organism evidence="1 2">
    <name type="scientific">Jiangella mangrovi</name>
    <dbReference type="NCBI Taxonomy" id="1524084"/>
    <lineage>
        <taxon>Bacteria</taxon>
        <taxon>Bacillati</taxon>
        <taxon>Actinomycetota</taxon>
        <taxon>Actinomycetes</taxon>
        <taxon>Jiangellales</taxon>
        <taxon>Jiangellaceae</taxon>
        <taxon>Jiangella</taxon>
    </lineage>
</organism>
<reference evidence="1 2" key="1">
    <citation type="submission" date="2020-08" db="EMBL/GenBank/DDBJ databases">
        <title>Sequencing the genomes of 1000 actinobacteria strains.</title>
        <authorList>
            <person name="Klenk H.-P."/>
        </authorList>
    </citation>
    <scope>NUCLEOTIDE SEQUENCE [LARGE SCALE GENOMIC DNA]</scope>
    <source>
        <strain evidence="1 2">DSM 102122</strain>
    </source>
</reference>
<accession>A0A7W9GV06</accession>
<dbReference type="InterPro" id="IPR017853">
    <property type="entry name" value="GH"/>
</dbReference>
<dbReference type="AlphaFoldDB" id="A0A7W9GV06"/>
<proteinExistence type="predicted"/>
<protein>
    <recommendedName>
        <fullName evidence="3">Abortive infection protein</fullName>
    </recommendedName>
</protein>
<comment type="caution">
    <text evidence="1">The sequence shown here is derived from an EMBL/GenBank/DDBJ whole genome shotgun (WGS) entry which is preliminary data.</text>
</comment>
<dbReference type="Proteomes" id="UP000542813">
    <property type="component" value="Unassembled WGS sequence"/>
</dbReference>
<dbReference type="EMBL" id="JACHMM010000001">
    <property type="protein sequence ID" value="MBB5790284.1"/>
    <property type="molecule type" value="Genomic_DNA"/>
</dbReference>